<sequence>MNELCRSIKLFDKRVAPFSIFRPNTIQELINERKFAQYLLSNKRTNTIKCDIRSTTEIEVSGYCSHENAEIDILMNDEVDERIAVGVGAFKKLIKVSKYALWTATLVHQNCFLVGDVGVLPYLRDTFDITILADGIVITFFDRSTEECAFSVVQTLENGFLHLFTSKFVLTDVKKLKLIFDTPPMEGIYELRYHLQRNTTTFQRYVWGSPITVETPYVKSVSFVVNQKQTTH</sequence>
<name>A0A0A1U5D1_ENTIV</name>
<dbReference type="RefSeq" id="XP_004256208.1">
    <property type="nucleotide sequence ID" value="XM_004256160.1"/>
</dbReference>
<dbReference type="VEuPathDB" id="AmoebaDB:EIN_390620"/>
<dbReference type="AlphaFoldDB" id="A0A0A1U5D1"/>
<reference evidence="1 2" key="1">
    <citation type="submission" date="2012-10" db="EMBL/GenBank/DDBJ databases">
        <authorList>
            <person name="Zafar N."/>
            <person name="Inman J."/>
            <person name="Hall N."/>
            <person name="Lorenzi H."/>
            <person name="Caler E."/>
        </authorList>
    </citation>
    <scope>NUCLEOTIDE SEQUENCE [LARGE SCALE GENOMIC DNA]</scope>
    <source>
        <strain evidence="1 2">IP1</strain>
    </source>
</reference>
<proteinExistence type="predicted"/>
<evidence type="ECO:0000313" key="2">
    <source>
        <dbReference type="Proteomes" id="UP000014680"/>
    </source>
</evidence>
<accession>A0A0A1U5D1</accession>
<evidence type="ECO:0000313" key="1">
    <source>
        <dbReference type="EMBL" id="ELP89437.1"/>
    </source>
</evidence>
<dbReference type="Proteomes" id="UP000014680">
    <property type="component" value="Unassembled WGS sequence"/>
</dbReference>
<dbReference type="EMBL" id="KB206629">
    <property type="protein sequence ID" value="ELP89437.1"/>
    <property type="molecule type" value="Genomic_DNA"/>
</dbReference>
<dbReference type="OMA" id="MNDEVDE"/>
<keyword evidence="2" id="KW-1185">Reference proteome</keyword>
<protein>
    <submittedName>
        <fullName evidence="1">Uncharacterized protein</fullName>
    </submittedName>
</protein>
<gene>
    <name evidence="1" type="ORF">EIN_390620</name>
</gene>
<organism evidence="1 2">
    <name type="scientific">Entamoeba invadens IP1</name>
    <dbReference type="NCBI Taxonomy" id="370355"/>
    <lineage>
        <taxon>Eukaryota</taxon>
        <taxon>Amoebozoa</taxon>
        <taxon>Evosea</taxon>
        <taxon>Archamoebae</taxon>
        <taxon>Mastigamoebida</taxon>
        <taxon>Entamoebidae</taxon>
        <taxon>Entamoeba</taxon>
    </lineage>
</organism>
<dbReference type="KEGG" id="eiv:EIN_390620"/>
<dbReference type="GeneID" id="14888483"/>